<dbReference type="EMBL" id="BK015008">
    <property type="protein sequence ID" value="DAD86823.1"/>
    <property type="molecule type" value="Genomic_DNA"/>
</dbReference>
<evidence type="ECO:0000313" key="1">
    <source>
        <dbReference type="EMBL" id="DAD86823.1"/>
    </source>
</evidence>
<organism evidence="1">
    <name type="scientific">Siphoviridae sp. ct91l7</name>
    <dbReference type="NCBI Taxonomy" id="2826173"/>
    <lineage>
        <taxon>Viruses</taxon>
        <taxon>Duplodnaviria</taxon>
        <taxon>Heunggongvirae</taxon>
        <taxon>Uroviricota</taxon>
        <taxon>Caudoviricetes</taxon>
    </lineage>
</organism>
<protein>
    <submittedName>
        <fullName evidence="1">Uncharacterized protein</fullName>
    </submittedName>
</protein>
<name>A0A8S5MXI3_9CAUD</name>
<proteinExistence type="predicted"/>
<reference evidence="1" key="1">
    <citation type="journal article" date="2021" name="Proc. Natl. Acad. Sci. U.S.A.">
        <title>A Catalog of Tens of Thousands of Viruses from Human Metagenomes Reveals Hidden Associations with Chronic Diseases.</title>
        <authorList>
            <person name="Tisza M.J."/>
            <person name="Buck C.B."/>
        </authorList>
    </citation>
    <scope>NUCLEOTIDE SEQUENCE</scope>
    <source>
        <strain evidence="1">Ct91l7</strain>
    </source>
</reference>
<sequence>MACKNICQLCPRLIISQSVTFVAGTGLIINLPAGVYANGEKYCIVVAQSIPDTTTISAPVYITIGTGTAQYPLINRCCAQVTACSMRKRTKYSTVVSTTPTGGTFKLLGNPPCAPNNDLTGLTGGAVATVAEAAKK</sequence>
<accession>A0A8S5MXI3</accession>